<evidence type="ECO:0000256" key="1">
    <source>
        <dbReference type="SAM" id="MobiDB-lite"/>
    </source>
</evidence>
<feature type="region of interest" description="Disordered" evidence="1">
    <location>
        <begin position="53"/>
        <end position="77"/>
    </location>
</feature>
<dbReference type="Proteomes" id="UP001597417">
    <property type="component" value="Unassembled WGS sequence"/>
</dbReference>
<protein>
    <submittedName>
        <fullName evidence="2">Uncharacterized protein</fullName>
    </submittedName>
</protein>
<gene>
    <name evidence="2" type="ORF">ACFSXZ_14330</name>
</gene>
<proteinExistence type="predicted"/>
<dbReference type="RefSeq" id="WP_378265321.1">
    <property type="nucleotide sequence ID" value="NZ_JBHUKR010000007.1"/>
</dbReference>
<dbReference type="SUPFAM" id="SSF55486">
    <property type="entry name" value="Metalloproteases ('zincins'), catalytic domain"/>
    <property type="match status" value="1"/>
</dbReference>
<keyword evidence="3" id="KW-1185">Reference proteome</keyword>
<evidence type="ECO:0000313" key="3">
    <source>
        <dbReference type="Proteomes" id="UP001597417"/>
    </source>
</evidence>
<evidence type="ECO:0000313" key="2">
    <source>
        <dbReference type="EMBL" id="MFD2417504.1"/>
    </source>
</evidence>
<sequence length="416" mass="45767">MRVRKHQDRYEERSAPRPTPSPAMGGTAADRVAMLQRTVGNAAVSAALAVQRSDGDPVVPEIGEENGPSATSTDLSALNPRERGLSTKYGIRIGPAPGPDVRHFSDKLLDRIDAALAQLPTIDVRTNDELLAIELDTNPEGSATLYHGTTQSVGVVKPVLAGGVRAPQFLYAMLNTDIDWQRRKMDKALLAEYGVEQAGNRTIFGQQGNLVKWTVRHEVGHAVDQKVGWEENLAAEVRFGGWQSYGLTTEIQVAGAILAKAGLTGVTFTGHQTAAESLAPLLRPGEVAQRLDDGTFDRFLRRFNPAPTPAQRQRVLGFLRTAISVPWTFPDGGATALEVNGRVYHIDQYDTWVSYLRAQRAAYKISNYQYSSPKEWFAEAYSAYFNTKKPGLRQQINPQALEWFHEHETNTRSSGA</sequence>
<dbReference type="EMBL" id="JBHUKR010000007">
    <property type="protein sequence ID" value="MFD2417504.1"/>
    <property type="molecule type" value="Genomic_DNA"/>
</dbReference>
<feature type="region of interest" description="Disordered" evidence="1">
    <location>
        <begin position="1"/>
        <end position="29"/>
    </location>
</feature>
<organism evidence="2 3">
    <name type="scientific">Amycolatopsis pigmentata</name>
    <dbReference type="NCBI Taxonomy" id="450801"/>
    <lineage>
        <taxon>Bacteria</taxon>
        <taxon>Bacillati</taxon>
        <taxon>Actinomycetota</taxon>
        <taxon>Actinomycetes</taxon>
        <taxon>Pseudonocardiales</taxon>
        <taxon>Pseudonocardiaceae</taxon>
        <taxon>Amycolatopsis</taxon>
    </lineage>
</organism>
<name>A0ABW5FR41_9PSEU</name>
<comment type="caution">
    <text evidence="2">The sequence shown here is derived from an EMBL/GenBank/DDBJ whole genome shotgun (WGS) entry which is preliminary data.</text>
</comment>
<reference evidence="3" key="1">
    <citation type="journal article" date="2019" name="Int. J. Syst. Evol. Microbiol.">
        <title>The Global Catalogue of Microorganisms (GCM) 10K type strain sequencing project: providing services to taxonomists for standard genome sequencing and annotation.</title>
        <authorList>
            <consortium name="The Broad Institute Genomics Platform"/>
            <consortium name="The Broad Institute Genome Sequencing Center for Infectious Disease"/>
            <person name="Wu L."/>
            <person name="Ma J."/>
        </authorList>
    </citation>
    <scope>NUCLEOTIDE SEQUENCE [LARGE SCALE GENOMIC DNA]</scope>
    <source>
        <strain evidence="3">CGMCC 4.7645</strain>
    </source>
</reference>
<accession>A0ABW5FR41</accession>